<dbReference type="InterPro" id="IPR009100">
    <property type="entry name" value="AcylCoA_DH/oxidase_NM_dom_sf"/>
</dbReference>
<feature type="domain" description="Acyl-CoA dehydrogenase/oxidase C-terminal" evidence="8">
    <location>
        <begin position="249"/>
        <end position="398"/>
    </location>
</feature>
<dbReference type="PANTHER" id="PTHR48083:SF13">
    <property type="entry name" value="ACYL-COA DEHYDROGENASE FAMILY MEMBER 11"/>
    <property type="match status" value="1"/>
</dbReference>
<dbReference type="Pfam" id="PF02770">
    <property type="entry name" value="Acyl-CoA_dh_M"/>
    <property type="match status" value="1"/>
</dbReference>
<dbReference type="Pfam" id="PF00441">
    <property type="entry name" value="Acyl-CoA_dh_1"/>
    <property type="match status" value="1"/>
</dbReference>
<feature type="domain" description="Acyl-CoA dehydrogenase/oxidase N-terminal" evidence="10">
    <location>
        <begin position="9"/>
        <end position="130"/>
    </location>
</feature>
<dbReference type="Gene3D" id="1.20.140.10">
    <property type="entry name" value="Butyryl-CoA Dehydrogenase, subunit A, domain 3"/>
    <property type="match status" value="1"/>
</dbReference>
<dbReference type="RefSeq" id="WP_324769321.1">
    <property type="nucleotide sequence ID" value="NZ_BAAATS010000012.1"/>
</dbReference>
<reference evidence="11 12" key="1">
    <citation type="submission" date="2022-10" db="EMBL/GenBank/DDBJ databases">
        <authorList>
            <person name="Xie J."/>
            <person name="Shen N."/>
        </authorList>
    </citation>
    <scope>NUCLEOTIDE SEQUENCE [LARGE SCALE GENOMIC DNA]</scope>
    <source>
        <strain evidence="11 12">DSM 41681</strain>
    </source>
</reference>
<dbReference type="InterPro" id="IPR036250">
    <property type="entry name" value="AcylCo_DH-like_C"/>
</dbReference>
<comment type="cofactor">
    <cofactor evidence="1 7">
        <name>FAD</name>
        <dbReference type="ChEBI" id="CHEBI:57692"/>
    </cofactor>
</comment>
<evidence type="ECO:0000256" key="3">
    <source>
        <dbReference type="ARBA" id="ARBA00011738"/>
    </source>
</evidence>
<accession>A0ABU6CDJ8</accession>
<evidence type="ECO:0000259" key="9">
    <source>
        <dbReference type="Pfam" id="PF02770"/>
    </source>
</evidence>
<dbReference type="SUPFAM" id="SSF56645">
    <property type="entry name" value="Acyl-CoA dehydrogenase NM domain-like"/>
    <property type="match status" value="1"/>
</dbReference>
<gene>
    <name evidence="11" type="ORF">OKJ48_16965</name>
</gene>
<keyword evidence="6 7" id="KW-0560">Oxidoreductase</keyword>
<evidence type="ECO:0000256" key="2">
    <source>
        <dbReference type="ARBA" id="ARBA00009347"/>
    </source>
</evidence>
<dbReference type="InterPro" id="IPR009075">
    <property type="entry name" value="AcylCo_DH/oxidase_C"/>
</dbReference>
<dbReference type="Proteomes" id="UP001352223">
    <property type="component" value="Unassembled WGS sequence"/>
</dbReference>
<dbReference type="InterPro" id="IPR037069">
    <property type="entry name" value="AcylCoA_DH/ox_N_sf"/>
</dbReference>
<keyword evidence="5 7" id="KW-0274">FAD</keyword>
<dbReference type="EMBL" id="JAOZYB010000113">
    <property type="protein sequence ID" value="MEB3961925.1"/>
    <property type="molecule type" value="Genomic_DNA"/>
</dbReference>
<dbReference type="Gene3D" id="1.10.540.10">
    <property type="entry name" value="Acyl-CoA dehydrogenase/oxidase, N-terminal domain"/>
    <property type="match status" value="1"/>
</dbReference>
<evidence type="ECO:0000313" key="12">
    <source>
        <dbReference type="Proteomes" id="UP001352223"/>
    </source>
</evidence>
<protein>
    <submittedName>
        <fullName evidence="11">Acyl-CoA dehydrogenase family protein</fullName>
    </submittedName>
</protein>
<evidence type="ECO:0000256" key="5">
    <source>
        <dbReference type="ARBA" id="ARBA00022827"/>
    </source>
</evidence>
<evidence type="ECO:0000313" key="11">
    <source>
        <dbReference type="EMBL" id="MEB3961925.1"/>
    </source>
</evidence>
<evidence type="ECO:0000256" key="6">
    <source>
        <dbReference type="ARBA" id="ARBA00023002"/>
    </source>
</evidence>
<evidence type="ECO:0000256" key="1">
    <source>
        <dbReference type="ARBA" id="ARBA00001974"/>
    </source>
</evidence>
<feature type="domain" description="Acyl-CoA oxidase/dehydrogenase middle" evidence="9">
    <location>
        <begin position="134"/>
        <end position="235"/>
    </location>
</feature>
<dbReference type="InterPro" id="IPR046373">
    <property type="entry name" value="Acyl-CoA_Oxase/DH_mid-dom_sf"/>
</dbReference>
<name>A0ABU6CDJ8_9ACTN</name>
<comment type="subunit">
    <text evidence="3">Homodimer.</text>
</comment>
<comment type="similarity">
    <text evidence="2 7">Belongs to the acyl-CoA dehydrogenase family.</text>
</comment>
<evidence type="ECO:0000256" key="7">
    <source>
        <dbReference type="RuleBase" id="RU362125"/>
    </source>
</evidence>
<dbReference type="InterPro" id="IPR050741">
    <property type="entry name" value="Acyl-CoA_dehydrogenase"/>
</dbReference>
<proteinExistence type="inferred from homology"/>
<dbReference type="InterPro" id="IPR013786">
    <property type="entry name" value="AcylCoA_DH/ox_N"/>
</dbReference>
<keyword evidence="12" id="KW-1185">Reference proteome</keyword>
<dbReference type="PANTHER" id="PTHR48083">
    <property type="entry name" value="MEDIUM-CHAIN SPECIFIC ACYL-COA DEHYDROGENASE, MITOCHONDRIAL-RELATED"/>
    <property type="match status" value="1"/>
</dbReference>
<evidence type="ECO:0000259" key="8">
    <source>
        <dbReference type="Pfam" id="PF00441"/>
    </source>
</evidence>
<sequence>MDFAFDARTQELRERLLAFMDAHVYPAEAVAAEQRAALGSPWETPAVVGELKAEARRQGLWNLFLPDAEHGAGLTNLQYAPLAEITGRSPQLAPTALNCAAPDTGNMEVLAQFGSEAQQKQWLEPLLAGEIRSAFAMTEPEVASSDATNITTHIERDGDEYVVTGKKFYISGAMNPDCKIFIVMGKTDPDGSDIRRQQSMVLVPRDTPGVEVRRAMTVYGFEDHWHGGHAEVVFDHARVPAANLIGEEGGGFGIAQARLGPGRIHHCMRLIGMAERAIELMCKRAVARTAFGKPLAQQGVVQEWIADARVAVEQLRLLVLKTAWLMDTVGNRGAHTEIQSIKIATPRTVVDIIDKAVQLHGAGGVSQDYPLAELWAGARTLRLADGPDEVHQRSLARRELKQYL</sequence>
<organism evidence="11 12">
    <name type="scientific">Streptomyces kunmingensis</name>
    <dbReference type="NCBI Taxonomy" id="68225"/>
    <lineage>
        <taxon>Bacteria</taxon>
        <taxon>Bacillati</taxon>
        <taxon>Actinomycetota</taxon>
        <taxon>Actinomycetes</taxon>
        <taxon>Kitasatosporales</taxon>
        <taxon>Streptomycetaceae</taxon>
        <taxon>Streptomyces</taxon>
    </lineage>
</organism>
<evidence type="ECO:0000256" key="4">
    <source>
        <dbReference type="ARBA" id="ARBA00022630"/>
    </source>
</evidence>
<comment type="caution">
    <text evidence="11">The sequence shown here is derived from an EMBL/GenBank/DDBJ whole genome shotgun (WGS) entry which is preliminary data.</text>
</comment>
<dbReference type="SUPFAM" id="SSF47203">
    <property type="entry name" value="Acyl-CoA dehydrogenase C-terminal domain-like"/>
    <property type="match status" value="1"/>
</dbReference>
<dbReference type="Pfam" id="PF02771">
    <property type="entry name" value="Acyl-CoA_dh_N"/>
    <property type="match status" value="1"/>
</dbReference>
<dbReference type="InterPro" id="IPR006091">
    <property type="entry name" value="Acyl-CoA_Oxase/DH_mid-dom"/>
</dbReference>
<keyword evidence="4 7" id="KW-0285">Flavoprotein</keyword>
<dbReference type="Gene3D" id="2.40.110.10">
    <property type="entry name" value="Butyryl-CoA Dehydrogenase, subunit A, domain 2"/>
    <property type="match status" value="1"/>
</dbReference>
<evidence type="ECO:0000259" key="10">
    <source>
        <dbReference type="Pfam" id="PF02771"/>
    </source>
</evidence>